<accession>A0ABV8JI94</accession>
<proteinExistence type="predicted"/>
<name>A0ABV8JI94_9BACL</name>
<reference evidence="3" key="1">
    <citation type="journal article" date="2019" name="Int. J. Syst. Evol. Microbiol.">
        <title>The Global Catalogue of Microorganisms (GCM) 10K type strain sequencing project: providing services to taxonomists for standard genome sequencing and annotation.</title>
        <authorList>
            <consortium name="The Broad Institute Genomics Platform"/>
            <consortium name="The Broad Institute Genome Sequencing Center for Infectious Disease"/>
            <person name="Wu L."/>
            <person name="Ma J."/>
        </authorList>
    </citation>
    <scope>NUCLEOTIDE SEQUENCE [LARGE SCALE GENOMIC DNA]</scope>
    <source>
        <strain evidence="3">IBRC-M 10813</strain>
    </source>
</reference>
<evidence type="ECO:0000256" key="1">
    <source>
        <dbReference type="SAM" id="MobiDB-lite"/>
    </source>
</evidence>
<feature type="region of interest" description="Disordered" evidence="1">
    <location>
        <begin position="100"/>
        <end position="136"/>
    </location>
</feature>
<dbReference type="EMBL" id="JBHSAP010000018">
    <property type="protein sequence ID" value="MFC4078095.1"/>
    <property type="molecule type" value="Genomic_DNA"/>
</dbReference>
<evidence type="ECO:0000313" key="3">
    <source>
        <dbReference type="Proteomes" id="UP001595843"/>
    </source>
</evidence>
<keyword evidence="3" id="KW-1185">Reference proteome</keyword>
<sequence length="136" mass="15881">MNMVIFPEKKFPERAEFIRTAHKKTKKAELCTVDRAHAKERAKEVFQSLPPKKGYDQVAYPMTICKESAREAYVGYVKSEDNRKAEEWLRKELKKYPDGTDVMIHLGEPPKIKERHIHPLNENQNKTGKGETEKLK</sequence>
<evidence type="ECO:0000313" key="2">
    <source>
        <dbReference type="EMBL" id="MFC4078095.1"/>
    </source>
</evidence>
<comment type="caution">
    <text evidence="2">The sequence shown here is derived from an EMBL/GenBank/DDBJ whole genome shotgun (WGS) entry which is preliminary data.</text>
</comment>
<gene>
    <name evidence="2" type="ORF">ACFOUO_14935</name>
</gene>
<organism evidence="2 3">
    <name type="scientific">Salinithrix halophila</name>
    <dbReference type="NCBI Taxonomy" id="1485204"/>
    <lineage>
        <taxon>Bacteria</taxon>
        <taxon>Bacillati</taxon>
        <taxon>Bacillota</taxon>
        <taxon>Bacilli</taxon>
        <taxon>Bacillales</taxon>
        <taxon>Thermoactinomycetaceae</taxon>
        <taxon>Salinithrix</taxon>
    </lineage>
</organism>
<protein>
    <submittedName>
        <fullName evidence="2">Sporulation protein</fullName>
    </submittedName>
</protein>
<dbReference type="Proteomes" id="UP001595843">
    <property type="component" value="Unassembled WGS sequence"/>
</dbReference>